<dbReference type="GO" id="GO:0015031">
    <property type="term" value="P:protein transport"/>
    <property type="evidence" value="ECO:0007669"/>
    <property type="project" value="TreeGrafter"/>
</dbReference>
<dbReference type="PANTHER" id="PTHR11188:SF176">
    <property type="entry name" value="ARRESTIN DOMAIN-CONTAINING PROTEIN 1"/>
    <property type="match status" value="1"/>
</dbReference>
<comment type="caution">
    <text evidence="4">The sequence shown here is derived from an EMBL/GenBank/DDBJ whole genome shotgun (WGS) entry which is preliminary data.</text>
</comment>
<reference evidence="4 5" key="1">
    <citation type="journal article" date="2024" name="BMC Genomics">
        <title>De novo assembly and annotation of Popillia japonica's genome with initial clues to its potential as an invasive pest.</title>
        <authorList>
            <person name="Cucini C."/>
            <person name="Boschi S."/>
            <person name="Funari R."/>
            <person name="Cardaioli E."/>
            <person name="Iannotti N."/>
            <person name="Marturano G."/>
            <person name="Paoli F."/>
            <person name="Bruttini M."/>
            <person name="Carapelli A."/>
            <person name="Frati F."/>
            <person name="Nardi F."/>
        </authorList>
    </citation>
    <scope>NUCLEOTIDE SEQUENCE [LARGE SCALE GENOMIC DNA]</scope>
    <source>
        <strain evidence="4">DMR45628</strain>
    </source>
</reference>
<dbReference type="Proteomes" id="UP001458880">
    <property type="component" value="Unassembled WGS sequence"/>
</dbReference>
<keyword evidence="5" id="KW-1185">Reference proteome</keyword>
<dbReference type="SMART" id="SM01017">
    <property type="entry name" value="Arrestin_C"/>
    <property type="match status" value="2"/>
</dbReference>
<organism evidence="4 5">
    <name type="scientific">Popillia japonica</name>
    <name type="common">Japanese beetle</name>
    <dbReference type="NCBI Taxonomy" id="7064"/>
    <lineage>
        <taxon>Eukaryota</taxon>
        <taxon>Metazoa</taxon>
        <taxon>Ecdysozoa</taxon>
        <taxon>Arthropoda</taxon>
        <taxon>Hexapoda</taxon>
        <taxon>Insecta</taxon>
        <taxon>Pterygota</taxon>
        <taxon>Neoptera</taxon>
        <taxon>Endopterygota</taxon>
        <taxon>Coleoptera</taxon>
        <taxon>Polyphaga</taxon>
        <taxon>Scarabaeiformia</taxon>
        <taxon>Scarabaeidae</taxon>
        <taxon>Rutelinae</taxon>
        <taxon>Popillia</taxon>
    </lineage>
</organism>
<dbReference type="SUPFAM" id="SSF81296">
    <property type="entry name" value="E set domains"/>
    <property type="match status" value="2"/>
</dbReference>
<evidence type="ECO:0000256" key="1">
    <source>
        <dbReference type="ARBA" id="ARBA00005298"/>
    </source>
</evidence>
<protein>
    <submittedName>
        <fullName evidence="4">Arrestin (Or S-antigen), C-terminal domain</fullName>
    </submittedName>
</protein>
<sequence>MGLKDCQIIFDNPYNTYYVGQTVNGKVEVTLDSPKKIRGILIKFKGQAGVQWVIEESKTNNEGKTENERIELVGDEEYFRIQYYCLGGKDNDAIELPPGKHIYPFTCVLPPTLPSSFEGQYGHVRYTVKVILDRPWKFDHETKVAFTVLSPYDLNMNPSLKEPVKITLEKYFCCCWCKSGPLTCVIAIPKSGYVPGEMLPILAEVDNISNVDVLNVSFQFQKVVSYHSQFPRRETKKDVHILERVQVGPVAARDSKTWNQNMALPPLPPSNLMNCSIIDLDYELLIEVNVSGFHTNLTSKIPITIGTVPVIAAPTAPPISGDNVAVNMDPQHNNTPQLGWVGPQKGRLYPSIPSESEFGTQSIYDKDDNQYTRFNSNAQRYSPMYPVYDFSSTQTQQN</sequence>
<evidence type="ECO:0000259" key="3">
    <source>
        <dbReference type="SMART" id="SM01017"/>
    </source>
</evidence>
<dbReference type="InterPro" id="IPR011021">
    <property type="entry name" value="Arrestin-like_N"/>
</dbReference>
<comment type="similarity">
    <text evidence="1">Belongs to the arrestin family.</text>
</comment>
<name>A0AAW1KJY5_POPJA</name>
<dbReference type="GO" id="GO:0005737">
    <property type="term" value="C:cytoplasm"/>
    <property type="evidence" value="ECO:0007669"/>
    <property type="project" value="TreeGrafter"/>
</dbReference>
<evidence type="ECO:0000256" key="2">
    <source>
        <dbReference type="ARBA" id="ARBA00022606"/>
    </source>
</evidence>
<dbReference type="InterPro" id="IPR014756">
    <property type="entry name" value="Ig_E-set"/>
</dbReference>
<dbReference type="InterPro" id="IPR014752">
    <property type="entry name" value="Arrestin-like_C"/>
</dbReference>
<dbReference type="PANTHER" id="PTHR11188">
    <property type="entry name" value="ARRESTIN DOMAIN CONTAINING PROTEIN"/>
    <property type="match status" value="1"/>
</dbReference>
<dbReference type="Pfam" id="PF00339">
    <property type="entry name" value="Arrestin_N"/>
    <property type="match status" value="1"/>
</dbReference>
<dbReference type="EMBL" id="JASPKY010000224">
    <property type="protein sequence ID" value="KAK9718906.1"/>
    <property type="molecule type" value="Genomic_DNA"/>
</dbReference>
<dbReference type="InterPro" id="IPR011022">
    <property type="entry name" value="Arrestin_C-like"/>
</dbReference>
<evidence type="ECO:0000313" key="4">
    <source>
        <dbReference type="EMBL" id="KAK9718906.1"/>
    </source>
</evidence>
<keyword evidence="2" id="KW-0716">Sensory transduction</keyword>
<feature type="domain" description="Arrestin C-terminal-like" evidence="3">
    <location>
        <begin position="4"/>
        <end position="152"/>
    </location>
</feature>
<proteinExistence type="inferred from homology"/>
<dbReference type="Pfam" id="PF02752">
    <property type="entry name" value="Arrestin_C"/>
    <property type="match status" value="1"/>
</dbReference>
<gene>
    <name evidence="4" type="ORF">QE152_g22913</name>
</gene>
<dbReference type="AlphaFoldDB" id="A0AAW1KJY5"/>
<evidence type="ECO:0000313" key="5">
    <source>
        <dbReference type="Proteomes" id="UP001458880"/>
    </source>
</evidence>
<dbReference type="Gene3D" id="2.60.40.640">
    <property type="match status" value="2"/>
</dbReference>
<accession>A0AAW1KJY5</accession>
<dbReference type="InterPro" id="IPR050357">
    <property type="entry name" value="Arrestin_domain-protein"/>
</dbReference>
<feature type="domain" description="Arrestin C-terminal-like" evidence="3">
    <location>
        <begin position="178"/>
        <end position="310"/>
    </location>
</feature>